<dbReference type="InterPro" id="IPR051781">
    <property type="entry name" value="Metallo-dep_Hydrolase"/>
</dbReference>
<dbReference type="InterPro" id="IPR011059">
    <property type="entry name" value="Metal-dep_hydrolase_composite"/>
</dbReference>
<accession>A0A4S8LPA8</accession>
<feature type="domain" description="Amidohydrolase-related" evidence="3">
    <location>
        <begin position="418"/>
        <end position="503"/>
    </location>
</feature>
<evidence type="ECO:0000313" key="4">
    <source>
        <dbReference type="EMBL" id="THU91232.1"/>
    </source>
</evidence>
<dbReference type="GO" id="GO:0016810">
    <property type="term" value="F:hydrolase activity, acting on carbon-nitrogen (but not peptide) bonds"/>
    <property type="evidence" value="ECO:0007669"/>
    <property type="project" value="InterPro"/>
</dbReference>
<evidence type="ECO:0000256" key="1">
    <source>
        <dbReference type="SAM" id="MobiDB-lite"/>
    </source>
</evidence>
<dbReference type="SUPFAM" id="SSF51338">
    <property type="entry name" value="Composite domain of metallo-dependent hydrolases"/>
    <property type="match status" value="1"/>
</dbReference>
<feature type="region of interest" description="Disordered" evidence="1">
    <location>
        <begin position="574"/>
        <end position="601"/>
    </location>
</feature>
<dbReference type="InterPro" id="IPR032466">
    <property type="entry name" value="Metal_Hydrolase"/>
</dbReference>
<dbReference type="OrthoDB" id="10258955at2759"/>
<sequence>MSRHRLLFLSLAFSLALLWRYQKNNTFSTVTVHSDLAQFCKTLRTPAGRSSSYSPSSRVPSGSDRFFHGTPPVLIRDAKILTGDLDPYSSNGTDPDTLHGSILLDKGLIIRVGTIPPELLEDVKRRNKEEHGLDLVEVDAGGKWITPGLVDLHSHIGVQALPILKGASDGNSRHQPINPFLRSVDGINTHDLSYYLTPAGGVTTAQVLPGSANNIGGQAFLIKMRQSEEKSVRQMVLEPPRGLFGFRNDTRSEEEEDYVPWRHMKHACGENPDRLYSQTRMDAAWNFRDAYSRAQKLLRAQDEFCVRLESQVSAKTWGPWFGTSQQATEPFPEDLELEALVDVLRGRVKLSVHCYEAVDLDAMVRLTNEFHFPIASFHHAGETYLVPELLKKAWGGPPAAAIFASNARKKREAYRGSEFAPRILADAGIDVVMKSDHPVLPSRHLLYEAQQAFYYGLQPGLAIASVTSTPADRAGVGWRVGRIGVGYDADLVLWDTHPLALGATPVQVWIDQIPQLPFASDPFAHTDSTGTSSTSDREDNGQPHVITNKPSRFQELPKVPDWTKERKEVVKWDGEPPLEGWSSGSREEDGMGKTSGSGRGEKKRVRFIGVRSMWVRTSVQGDRVDVGSYTSEIEEGVEGELKALFDESDIESLSDQTPPITWTVLVEDGRVICYEPDNLNKESESSIARLTKQKHHHVPCTISSLGTSTTTEIVVNLFSGSLSPGFTSFGSPLGLVEIRLEPSTNDGDVWDPLTDGDPPGIFGTGIPSGGESGEASLNRARDGLFFGGRNTLLAYRAGVTKSITPPSGKDSGKFLLGLSVAFHTGAMNAFDVNGGDEGGEGKGEGEEEKAVIKDEVGLHVAMGHDMNVGVSTQIGMLREMISGSKGSWEEVRNGELPLIVHVENVDIMATLIKLKYDIEMDSHSNARIRMTFAGASEAHILADEIARAGIAVILTPSRPFPRSWDARRILPGPPLSSETAITKLVKAGVLVGIGVPDEYDARNLRFELGWAALDSNGTLSKTQVLALGTVNLERALGLLPSDSYSGPRVETAKDFEGADSDFVIYQGGGPFDMESKVIGVVSGKRKVVDFFS</sequence>
<dbReference type="Pfam" id="PF01979">
    <property type="entry name" value="Amidohydro_1"/>
    <property type="match status" value="1"/>
</dbReference>
<gene>
    <name evidence="4" type="ORF">K435DRAFT_727467</name>
</gene>
<feature type="region of interest" description="Disordered" evidence="1">
    <location>
        <begin position="520"/>
        <end position="553"/>
    </location>
</feature>
<evidence type="ECO:0000256" key="2">
    <source>
        <dbReference type="SAM" id="SignalP"/>
    </source>
</evidence>
<protein>
    <recommendedName>
        <fullName evidence="3">Amidohydrolase-related domain-containing protein</fullName>
    </recommendedName>
</protein>
<dbReference type="AlphaFoldDB" id="A0A4S8LPA8"/>
<feature type="signal peptide" evidence="2">
    <location>
        <begin position="1"/>
        <end position="18"/>
    </location>
</feature>
<reference evidence="4 5" key="1">
    <citation type="journal article" date="2019" name="Nat. Ecol. Evol.">
        <title>Megaphylogeny resolves global patterns of mushroom evolution.</title>
        <authorList>
            <person name="Varga T."/>
            <person name="Krizsan K."/>
            <person name="Foldi C."/>
            <person name="Dima B."/>
            <person name="Sanchez-Garcia M."/>
            <person name="Sanchez-Ramirez S."/>
            <person name="Szollosi G.J."/>
            <person name="Szarkandi J.G."/>
            <person name="Papp V."/>
            <person name="Albert L."/>
            <person name="Andreopoulos W."/>
            <person name="Angelini C."/>
            <person name="Antonin V."/>
            <person name="Barry K.W."/>
            <person name="Bougher N.L."/>
            <person name="Buchanan P."/>
            <person name="Buyck B."/>
            <person name="Bense V."/>
            <person name="Catcheside P."/>
            <person name="Chovatia M."/>
            <person name="Cooper J."/>
            <person name="Damon W."/>
            <person name="Desjardin D."/>
            <person name="Finy P."/>
            <person name="Geml J."/>
            <person name="Haridas S."/>
            <person name="Hughes K."/>
            <person name="Justo A."/>
            <person name="Karasinski D."/>
            <person name="Kautmanova I."/>
            <person name="Kiss B."/>
            <person name="Kocsube S."/>
            <person name="Kotiranta H."/>
            <person name="LaButti K.M."/>
            <person name="Lechner B.E."/>
            <person name="Liimatainen K."/>
            <person name="Lipzen A."/>
            <person name="Lukacs Z."/>
            <person name="Mihaltcheva S."/>
            <person name="Morgado L.N."/>
            <person name="Niskanen T."/>
            <person name="Noordeloos M.E."/>
            <person name="Ohm R.A."/>
            <person name="Ortiz-Santana B."/>
            <person name="Ovrebo C."/>
            <person name="Racz N."/>
            <person name="Riley R."/>
            <person name="Savchenko A."/>
            <person name="Shiryaev A."/>
            <person name="Soop K."/>
            <person name="Spirin V."/>
            <person name="Szebenyi C."/>
            <person name="Tomsovsky M."/>
            <person name="Tulloss R.E."/>
            <person name="Uehling J."/>
            <person name="Grigoriev I.V."/>
            <person name="Vagvolgyi C."/>
            <person name="Papp T."/>
            <person name="Martin F.M."/>
            <person name="Miettinen O."/>
            <person name="Hibbett D.S."/>
            <person name="Nagy L.G."/>
        </authorList>
    </citation>
    <scope>NUCLEOTIDE SEQUENCE [LARGE SCALE GENOMIC DNA]</scope>
    <source>
        <strain evidence="4 5">CBS 962.96</strain>
    </source>
</reference>
<organism evidence="4 5">
    <name type="scientific">Dendrothele bispora (strain CBS 962.96)</name>
    <dbReference type="NCBI Taxonomy" id="1314807"/>
    <lineage>
        <taxon>Eukaryota</taxon>
        <taxon>Fungi</taxon>
        <taxon>Dikarya</taxon>
        <taxon>Basidiomycota</taxon>
        <taxon>Agaricomycotina</taxon>
        <taxon>Agaricomycetes</taxon>
        <taxon>Agaricomycetidae</taxon>
        <taxon>Agaricales</taxon>
        <taxon>Agaricales incertae sedis</taxon>
        <taxon>Dendrothele</taxon>
    </lineage>
</organism>
<dbReference type="Gene3D" id="3.20.20.140">
    <property type="entry name" value="Metal-dependent hydrolases"/>
    <property type="match status" value="2"/>
</dbReference>
<evidence type="ECO:0000313" key="5">
    <source>
        <dbReference type="Proteomes" id="UP000297245"/>
    </source>
</evidence>
<keyword evidence="5" id="KW-1185">Reference proteome</keyword>
<evidence type="ECO:0000259" key="3">
    <source>
        <dbReference type="Pfam" id="PF01979"/>
    </source>
</evidence>
<dbReference type="Proteomes" id="UP000297245">
    <property type="component" value="Unassembled WGS sequence"/>
</dbReference>
<dbReference type="SUPFAM" id="SSF51556">
    <property type="entry name" value="Metallo-dependent hydrolases"/>
    <property type="match status" value="1"/>
</dbReference>
<dbReference type="PANTHER" id="PTHR43135">
    <property type="entry name" value="ALPHA-D-RIBOSE 1-METHYLPHOSPHONATE 5-TRIPHOSPHATE DIPHOSPHATASE"/>
    <property type="match status" value="1"/>
</dbReference>
<dbReference type="InterPro" id="IPR006680">
    <property type="entry name" value="Amidohydro-rel"/>
</dbReference>
<dbReference type="EMBL" id="ML179312">
    <property type="protein sequence ID" value="THU91232.1"/>
    <property type="molecule type" value="Genomic_DNA"/>
</dbReference>
<dbReference type="PANTHER" id="PTHR43135:SF3">
    <property type="entry name" value="ALPHA-D-RIBOSE 1-METHYLPHOSPHONATE 5-TRIPHOSPHATE DIPHOSPHATASE"/>
    <property type="match status" value="1"/>
</dbReference>
<proteinExistence type="predicted"/>
<feature type="chain" id="PRO_5020752778" description="Amidohydrolase-related domain-containing protein" evidence="2">
    <location>
        <begin position="19"/>
        <end position="1092"/>
    </location>
</feature>
<keyword evidence="2" id="KW-0732">Signal</keyword>
<name>A0A4S8LPA8_DENBC</name>